<feature type="region of interest" description="Disordered" evidence="1">
    <location>
        <begin position="32"/>
        <end position="57"/>
    </location>
</feature>
<dbReference type="AlphaFoldDB" id="X1C6B5"/>
<name>X1C6B5_9ZZZZ</name>
<feature type="non-terminal residue" evidence="2">
    <location>
        <position position="1"/>
    </location>
</feature>
<evidence type="ECO:0000313" key="2">
    <source>
        <dbReference type="EMBL" id="GAH02907.1"/>
    </source>
</evidence>
<comment type="caution">
    <text evidence="2">The sequence shown here is derived from an EMBL/GenBank/DDBJ whole genome shotgun (WGS) entry which is preliminary data.</text>
</comment>
<feature type="compositionally biased region" description="Basic and acidic residues" evidence="1">
    <location>
        <begin position="34"/>
        <end position="57"/>
    </location>
</feature>
<organism evidence="2">
    <name type="scientific">marine sediment metagenome</name>
    <dbReference type="NCBI Taxonomy" id="412755"/>
    <lineage>
        <taxon>unclassified sequences</taxon>
        <taxon>metagenomes</taxon>
        <taxon>ecological metagenomes</taxon>
    </lineage>
</organism>
<reference evidence="2" key="1">
    <citation type="journal article" date="2014" name="Front. Microbiol.">
        <title>High frequency of phylogenetically diverse reductive dehalogenase-homologous genes in deep subseafloor sedimentary metagenomes.</title>
        <authorList>
            <person name="Kawai M."/>
            <person name="Futagami T."/>
            <person name="Toyoda A."/>
            <person name="Takaki Y."/>
            <person name="Nishi S."/>
            <person name="Hori S."/>
            <person name="Arai W."/>
            <person name="Tsubouchi T."/>
            <person name="Morono Y."/>
            <person name="Uchiyama I."/>
            <person name="Ito T."/>
            <person name="Fujiyama A."/>
            <person name="Inagaki F."/>
            <person name="Takami H."/>
        </authorList>
    </citation>
    <scope>NUCLEOTIDE SEQUENCE</scope>
    <source>
        <strain evidence="2">Expedition CK06-06</strain>
    </source>
</reference>
<evidence type="ECO:0000256" key="1">
    <source>
        <dbReference type="SAM" id="MobiDB-lite"/>
    </source>
</evidence>
<accession>X1C6B5</accession>
<gene>
    <name evidence="2" type="ORF">S01H4_37799</name>
</gene>
<protein>
    <submittedName>
        <fullName evidence="2">Uncharacterized protein</fullName>
    </submittedName>
</protein>
<proteinExistence type="predicted"/>
<dbReference type="EMBL" id="BART01020331">
    <property type="protein sequence ID" value="GAH02907.1"/>
    <property type="molecule type" value="Genomic_DNA"/>
</dbReference>
<sequence length="215" mass="25203">DDILELINLCIKSLIEKLVLFDPEKSLLESLMPEEQKSEPVEEKLSRKEVGERKKADIEEQQKYGKLLQKSGDVKRESTGFLKQRVAMKKRYYKEVLTLLEIKSFKEVGLEYFNLAKSRSKRRDFRTSSLMILLHGLALIKANEPIQNIRSNISRFLDSLGLNKKLVKDTYYIRSIDFILDVISNKLDKYFSKINDLLEILPLFKEEKQLIEVML</sequence>